<keyword evidence="1" id="KW-0862">Zinc</keyword>
<dbReference type="RefSeq" id="WP_252472848.1">
    <property type="nucleotide sequence ID" value="NZ_JALBWM010000216.1"/>
</dbReference>
<organism evidence="3 4">
    <name type="scientific">Microbulbifer okhotskensis</name>
    <dbReference type="NCBI Taxonomy" id="2926617"/>
    <lineage>
        <taxon>Bacteria</taxon>
        <taxon>Pseudomonadati</taxon>
        <taxon>Pseudomonadota</taxon>
        <taxon>Gammaproteobacteria</taxon>
        <taxon>Cellvibrionales</taxon>
        <taxon>Microbulbiferaceae</taxon>
        <taxon>Microbulbifer</taxon>
    </lineage>
</organism>
<sequence length="432" mass="47910">FRSILFVFTPVYMGQPWGSGANPYYTMADTVDQGYKCTCPSRKFPCKHVLALLWQFADGPDDFIESESPEWVVEWLGRRRKNTSTAQVETKTSTGKNIHQTRDETLASTEELVKKEAAKAKRAAQTQAKTNKSIGAGLSEFQQWVGDQLRTGMVGFLKELRQRCRYISARLVDSKATGLASRIDELPAKVLGLPPQLQAQVVFKELGQLLLLGDAWFADQLDVDARRVIAVAESREQVLENPDSRRQSGIWHQVGEKVSTRRDGLVSHASWLLKLDSDTPIVALLLDHYPASAGRREVGVGIGASVEGELAFYPSRSPLRAFPVELKVLPAGSCDVWPTGGESILSRYQQQLSVLPWLEQIPHALKGGRILRCANGSYWWHCSSGQQALPLSNHQVPSLLMGSKLQAVFVLWDGNSAELHSARTEKWGTIAC</sequence>
<dbReference type="InterPro" id="IPR007527">
    <property type="entry name" value="Znf_SWIM"/>
</dbReference>
<evidence type="ECO:0000259" key="2">
    <source>
        <dbReference type="PROSITE" id="PS50966"/>
    </source>
</evidence>
<keyword evidence="1" id="KW-0863">Zinc-finger</keyword>
<dbReference type="Proteomes" id="UP001139028">
    <property type="component" value="Unassembled WGS sequence"/>
</dbReference>
<reference evidence="3" key="1">
    <citation type="journal article" date="2022" name="Arch. Microbiol.">
        <title>Microbulbifer okhotskensis sp. nov., isolated from a deep bottom sediment of the Okhotsk Sea.</title>
        <authorList>
            <person name="Romanenko L."/>
            <person name="Kurilenko V."/>
            <person name="Otstavnykh N."/>
            <person name="Velansky P."/>
            <person name="Isaeva M."/>
            <person name="Mikhailov V."/>
        </authorList>
    </citation>
    <scope>NUCLEOTIDE SEQUENCE</scope>
    <source>
        <strain evidence="3">OS29</strain>
    </source>
</reference>
<protein>
    <submittedName>
        <fullName evidence="3">SWIM zinc finger family protein</fullName>
    </submittedName>
</protein>
<keyword evidence="4" id="KW-1185">Reference proteome</keyword>
<name>A0A9X2ER58_9GAMM</name>
<dbReference type="PROSITE" id="PS50966">
    <property type="entry name" value="ZF_SWIM"/>
    <property type="match status" value="1"/>
</dbReference>
<accession>A0A9X2ER58</accession>
<gene>
    <name evidence="3" type="ORF">MO867_21245</name>
</gene>
<proteinExistence type="predicted"/>
<dbReference type="AlphaFoldDB" id="A0A9X2ER58"/>
<evidence type="ECO:0000313" key="4">
    <source>
        <dbReference type="Proteomes" id="UP001139028"/>
    </source>
</evidence>
<dbReference type="Pfam" id="PF04434">
    <property type="entry name" value="SWIM"/>
    <property type="match status" value="1"/>
</dbReference>
<feature type="domain" description="SWIM-type" evidence="2">
    <location>
        <begin position="25"/>
        <end position="57"/>
    </location>
</feature>
<comment type="caution">
    <text evidence="3">The sequence shown here is derived from an EMBL/GenBank/DDBJ whole genome shotgun (WGS) entry which is preliminary data.</text>
</comment>
<dbReference type="GO" id="GO:0008270">
    <property type="term" value="F:zinc ion binding"/>
    <property type="evidence" value="ECO:0007669"/>
    <property type="project" value="UniProtKB-KW"/>
</dbReference>
<evidence type="ECO:0000256" key="1">
    <source>
        <dbReference type="PROSITE-ProRule" id="PRU00325"/>
    </source>
</evidence>
<evidence type="ECO:0000313" key="3">
    <source>
        <dbReference type="EMBL" id="MCO1336857.1"/>
    </source>
</evidence>
<dbReference type="EMBL" id="JALBWM010000216">
    <property type="protein sequence ID" value="MCO1336857.1"/>
    <property type="molecule type" value="Genomic_DNA"/>
</dbReference>
<feature type="non-terminal residue" evidence="3">
    <location>
        <position position="1"/>
    </location>
</feature>
<keyword evidence="1" id="KW-0479">Metal-binding</keyword>